<evidence type="ECO:0000313" key="3">
    <source>
        <dbReference type="Proteomes" id="UP000193685"/>
    </source>
</evidence>
<evidence type="ECO:0000313" key="2">
    <source>
        <dbReference type="EMBL" id="ORY85011.1"/>
    </source>
</evidence>
<dbReference type="Proteomes" id="UP000193685">
    <property type="component" value="Unassembled WGS sequence"/>
</dbReference>
<name>A0A1Y2FM10_PROLT</name>
<dbReference type="PROSITE" id="PS51257">
    <property type="entry name" value="PROKAR_LIPOPROTEIN"/>
    <property type="match status" value="1"/>
</dbReference>
<evidence type="ECO:0000256" key="1">
    <source>
        <dbReference type="SAM" id="MobiDB-lite"/>
    </source>
</evidence>
<protein>
    <submittedName>
        <fullName evidence="2">Uncharacterized protein</fullName>
    </submittedName>
</protein>
<dbReference type="GeneID" id="63783276"/>
<sequence length="97" mass="10802">MLFIPRTLDRRSTPCRNFTGSAVSALCACLTSKARCFRCPQSRRKDKSAICLCPLIVQYILAPLVLKSIKTDGLYGRGRQHQTKRSCCRKSGGSSVY</sequence>
<dbReference type="RefSeq" id="XP_040726794.1">
    <property type="nucleotide sequence ID" value="XM_040866677.1"/>
</dbReference>
<organism evidence="2 3">
    <name type="scientific">Protomyces lactucae-debilis</name>
    <dbReference type="NCBI Taxonomy" id="2754530"/>
    <lineage>
        <taxon>Eukaryota</taxon>
        <taxon>Fungi</taxon>
        <taxon>Dikarya</taxon>
        <taxon>Ascomycota</taxon>
        <taxon>Taphrinomycotina</taxon>
        <taxon>Taphrinomycetes</taxon>
        <taxon>Taphrinales</taxon>
        <taxon>Protomycetaceae</taxon>
        <taxon>Protomyces</taxon>
    </lineage>
</organism>
<accession>A0A1Y2FM10</accession>
<gene>
    <name evidence="2" type="ORF">BCR37DRAFT_256238</name>
</gene>
<feature type="region of interest" description="Disordered" evidence="1">
    <location>
        <begin position="75"/>
        <end position="97"/>
    </location>
</feature>
<reference evidence="2 3" key="1">
    <citation type="submission" date="2016-07" db="EMBL/GenBank/DDBJ databases">
        <title>Pervasive Adenine N6-methylation of Active Genes in Fungi.</title>
        <authorList>
            <consortium name="DOE Joint Genome Institute"/>
            <person name="Mondo S.J."/>
            <person name="Dannebaum R.O."/>
            <person name="Kuo R.C."/>
            <person name="Labutti K."/>
            <person name="Haridas S."/>
            <person name="Kuo A."/>
            <person name="Salamov A."/>
            <person name="Ahrendt S.R."/>
            <person name="Lipzen A."/>
            <person name="Sullivan W."/>
            <person name="Andreopoulos W.B."/>
            <person name="Clum A."/>
            <person name="Lindquist E."/>
            <person name="Daum C."/>
            <person name="Ramamoorthy G.K."/>
            <person name="Gryganskyi A."/>
            <person name="Culley D."/>
            <person name="Magnuson J.K."/>
            <person name="James T.Y."/>
            <person name="O'Malley M.A."/>
            <person name="Stajich J.E."/>
            <person name="Spatafora J.W."/>
            <person name="Visel A."/>
            <person name="Grigoriev I.V."/>
        </authorList>
    </citation>
    <scope>NUCLEOTIDE SEQUENCE [LARGE SCALE GENOMIC DNA]</scope>
    <source>
        <strain evidence="2 3">12-1054</strain>
    </source>
</reference>
<dbReference type="AlphaFoldDB" id="A0A1Y2FM10"/>
<proteinExistence type="predicted"/>
<keyword evidence="3" id="KW-1185">Reference proteome</keyword>
<feature type="compositionally biased region" description="Basic residues" evidence="1">
    <location>
        <begin position="78"/>
        <end position="88"/>
    </location>
</feature>
<comment type="caution">
    <text evidence="2">The sequence shown here is derived from an EMBL/GenBank/DDBJ whole genome shotgun (WGS) entry which is preliminary data.</text>
</comment>
<dbReference type="EMBL" id="MCFI01000005">
    <property type="protein sequence ID" value="ORY85011.1"/>
    <property type="molecule type" value="Genomic_DNA"/>
</dbReference>